<dbReference type="EMBL" id="PXYV01000003">
    <property type="protein sequence ID" value="PSR23798.1"/>
    <property type="molecule type" value="Genomic_DNA"/>
</dbReference>
<sequence length="444" mass="52261">MVTMRYLAQFSEAPKTGMRSFWEDAEATEGWLMHEGRQVSQRELTLRARTMRALRPWLHAQNKPLTIDAWLDPMEITVTWHYLINFLADLSPNRIWIPCGNDSWVGWTPGQLVIRATRQSWLWAIVEDVWDPAGWQERCELEWWADGRLQHVVRVPWGISEQRVWSTGWEEWTLTADPEHLRPLWLGMAERLGARPLRVRWSQETLPVDETLLGLRARYLTCELTVSGRGPDWLTPLLWTPQPTHVRAQAVWAMPKWHPEWAIVMTLRRVQRGTRLETTYTPRGTIGPQVWKSLQRERRQIPILQIRPLFSHVQTDDLWERLQSEAGRHHRQELLAQHLKAATWPSIPTTDCRRIRLRPGWSIRRWASQPGLWVIGNDADVEVAIEWPTEAHPGNIGVGVANTDAIAMNEWIRNSHFQRLSRNRHYWAHWINQVLLPVLEQFDR</sequence>
<evidence type="ECO:0000313" key="2">
    <source>
        <dbReference type="Proteomes" id="UP000241848"/>
    </source>
</evidence>
<accession>A0A2T2WNJ0</accession>
<proteinExistence type="predicted"/>
<evidence type="ECO:0000313" key="1">
    <source>
        <dbReference type="EMBL" id="PSR23798.1"/>
    </source>
</evidence>
<organism evidence="1 2">
    <name type="scientific">Sulfobacillus acidophilus</name>
    <dbReference type="NCBI Taxonomy" id="53633"/>
    <lineage>
        <taxon>Bacteria</taxon>
        <taxon>Bacillati</taxon>
        <taxon>Bacillota</taxon>
        <taxon>Clostridia</taxon>
        <taxon>Eubacteriales</taxon>
        <taxon>Clostridiales Family XVII. Incertae Sedis</taxon>
        <taxon>Sulfobacillus</taxon>
    </lineage>
</organism>
<dbReference type="AlphaFoldDB" id="A0A2T2WNJ0"/>
<reference evidence="1 2" key="1">
    <citation type="journal article" date="2014" name="BMC Genomics">
        <title>Comparison of environmental and isolate Sulfobacillus genomes reveals diverse carbon, sulfur, nitrogen, and hydrogen metabolisms.</title>
        <authorList>
            <person name="Justice N.B."/>
            <person name="Norman A."/>
            <person name="Brown C.T."/>
            <person name="Singh A."/>
            <person name="Thomas B.C."/>
            <person name="Banfield J.F."/>
        </authorList>
    </citation>
    <scope>NUCLEOTIDE SEQUENCE [LARGE SCALE GENOMIC DNA]</scope>
    <source>
        <strain evidence="1">AMDSBA3</strain>
    </source>
</reference>
<name>A0A2T2WNJ0_9FIRM</name>
<comment type="caution">
    <text evidence="1">The sequence shown here is derived from an EMBL/GenBank/DDBJ whole genome shotgun (WGS) entry which is preliminary data.</text>
</comment>
<gene>
    <name evidence="1" type="ORF">C7B45_01945</name>
</gene>
<dbReference type="Proteomes" id="UP000241848">
    <property type="component" value="Unassembled WGS sequence"/>
</dbReference>
<protein>
    <submittedName>
        <fullName evidence="1">Uncharacterized protein</fullName>
    </submittedName>
</protein>